<feature type="chain" id="PRO_5040345673" evidence="1">
    <location>
        <begin position="29"/>
        <end position="123"/>
    </location>
</feature>
<dbReference type="Proteomes" id="UP000829999">
    <property type="component" value="Chromosome 24"/>
</dbReference>
<dbReference type="GeneID" id="126912304"/>
<reference evidence="3" key="1">
    <citation type="submission" date="2025-08" db="UniProtKB">
        <authorList>
            <consortium name="RefSeq"/>
        </authorList>
    </citation>
    <scope>IDENTIFICATION</scope>
    <source>
        <tissue evidence="3">Whole larval tissue</tissue>
    </source>
</reference>
<proteinExistence type="predicted"/>
<name>A0A9R0E5X2_SPOFR</name>
<keyword evidence="1" id="KW-0732">Signal</keyword>
<feature type="signal peptide" evidence="1">
    <location>
        <begin position="1"/>
        <end position="28"/>
    </location>
</feature>
<dbReference type="RefSeq" id="XP_050559856.1">
    <property type="nucleotide sequence ID" value="XM_050703899.1"/>
</dbReference>
<evidence type="ECO:0000313" key="3">
    <source>
        <dbReference type="RefSeq" id="XP_050559856.1"/>
    </source>
</evidence>
<evidence type="ECO:0000256" key="1">
    <source>
        <dbReference type="SAM" id="SignalP"/>
    </source>
</evidence>
<organism evidence="2 3">
    <name type="scientific">Spodoptera frugiperda</name>
    <name type="common">Fall armyworm</name>
    <dbReference type="NCBI Taxonomy" id="7108"/>
    <lineage>
        <taxon>Eukaryota</taxon>
        <taxon>Metazoa</taxon>
        <taxon>Ecdysozoa</taxon>
        <taxon>Arthropoda</taxon>
        <taxon>Hexapoda</taxon>
        <taxon>Insecta</taxon>
        <taxon>Pterygota</taxon>
        <taxon>Neoptera</taxon>
        <taxon>Endopterygota</taxon>
        <taxon>Lepidoptera</taxon>
        <taxon>Glossata</taxon>
        <taxon>Ditrysia</taxon>
        <taxon>Noctuoidea</taxon>
        <taxon>Noctuidae</taxon>
        <taxon>Amphipyrinae</taxon>
        <taxon>Spodoptera</taxon>
    </lineage>
</organism>
<dbReference type="OrthoDB" id="7453903at2759"/>
<evidence type="ECO:0000313" key="2">
    <source>
        <dbReference type="Proteomes" id="UP000829999"/>
    </source>
</evidence>
<accession>A0A9R0E5X2</accession>
<keyword evidence="2" id="KW-1185">Reference proteome</keyword>
<protein>
    <submittedName>
        <fullName evidence="3">Uncharacterized protein LOC126912304</fullName>
    </submittedName>
</protein>
<dbReference type="AlphaFoldDB" id="A0A9R0E5X2"/>
<gene>
    <name evidence="3" type="primary">LOC126912304</name>
</gene>
<sequence length="123" mass="13863">MFLSKASVVLLVAFFGTPWFTGDGGVSASPLGQVPVVGLPDGLTNNPHQEQFFPYQQQFHPQQQQFHPQQQQFYPQQRLVAHPQQIVAYPQVPQQVYLQPANPNALPTKLRLTESILIEEISQ</sequence>